<dbReference type="EMBL" id="AALC02000006">
    <property type="protein sequence ID" value="EEQ07916.1"/>
    <property type="molecule type" value="Genomic_DNA"/>
</dbReference>
<sequence>MDELEMRALSFEGRLTINQKQNGIFLAKTAESESENQQYVISVAEFHCCCGM</sequence>
<evidence type="ECO:0000313" key="2">
    <source>
        <dbReference type="Proteomes" id="UP000010319"/>
    </source>
</evidence>
<protein>
    <submittedName>
        <fullName evidence="1">Uncharacterized protein</fullName>
    </submittedName>
</protein>
<gene>
    <name evidence="1" type="ORF">yberc0001_2180</name>
</gene>
<dbReference type="Proteomes" id="UP000010319">
    <property type="component" value="Unassembled WGS sequence"/>
</dbReference>
<evidence type="ECO:0000313" key="1">
    <source>
        <dbReference type="EMBL" id="EEQ07916.1"/>
    </source>
</evidence>
<name>A0ABP2E8K1_YERBE</name>
<organism evidence="1 2">
    <name type="scientific">Yersinia bercovieri ATCC 43970</name>
    <dbReference type="NCBI Taxonomy" id="349968"/>
    <lineage>
        <taxon>Bacteria</taxon>
        <taxon>Pseudomonadati</taxon>
        <taxon>Pseudomonadota</taxon>
        <taxon>Gammaproteobacteria</taxon>
        <taxon>Enterobacterales</taxon>
        <taxon>Yersiniaceae</taxon>
        <taxon>Yersinia</taxon>
    </lineage>
</organism>
<keyword evidence="2" id="KW-1185">Reference proteome</keyword>
<accession>A0ABP2E8K1</accession>
<comment type="caution">
    <text evidence="1">The sequence shown here is derived from an EMBL/GenBank/DDBJ whole genome shotgun (WGS) entry which is preliminary data.</text>
</comment>
<reference evidence="1" key="1">
    <citation type="submission" date="2008-12" db="EMBL/GenBank/DDBJ databases">
        <title>Annotation of the Yersinia bercovieri ATCC 43970 genome.</title>
        <authorList>
            <person name="Read T.D."/>
            <person name="Akmal A."/>
            <person name="Bishop-Lilly K."/>
            <person name="Chen P.E."/>
            <person name="Cook C."/>
            <person name="Kiley M.P."/>
            <person name="Lentz S."/>
            <person name="Mateczun A."/>
            <person name="Nagarajan N."/>
            <person name="Nolan N."/>
            <person name="Osborne B.I."/>
            <person name="Pop M."/>
            <person name="Sozhamannan S."/>
            <person name="Stewart A.C."/>
            <person name="Sulakvelidze A."/>
            <person name="Thomason B."/>
            <person name="Willner K."/>
            <person name="Zwick M.E."/>
        </authorList>
    </citation>
    <scope>NUCLEOTIDE SEQUENCE [LARGE SCALE GENOMIC DNA]</scope>
    <source>
        <strain evidence="1">ATCC 43970</strain>
    </source>
</reference>
<proteinExistence type="predicted"/>